<dbReference type="GO" id="GO:0060070">
    <property type="term" value="P:canonical Wnt signaling pathway"/>
    <property type="evidence" value="ECO:0007669"/>
    <property type="project" value="TreeGrafter"/>
</dbReference>
<dbReference type="InterPro" id="IPR029071">
    <property type="entry name" value="Ubiquitin-like_domsf"/>
</dbReference>
<dbReference type="InterPro" id="IPR036390">
    <property type="entry name" value="WH_DNA-bd_sf"/>
</dbReference>
<dbReference type="Pfam" id="PF00610">
    <property type="entry name" value="DEP"/>
    <property type="match status" value="1"/>
</dbReference>
<dbReference type="GO" id="GO:0048730">
    <property type="term" value="P:epidermis morphogenesis"/>
    <property type="evidence" value="ECO:0007669"/>
    <property type="project" value="UniProtKB-ARBA"/>
</dbReference>
<dbReference type="CDD" id="cd04438">
    <property type="entry name" value="DEP_dishevelled"/>
    <property type="match status" value="1"/>
</dbReference>
<evidence type="ECO:0000256" key="1">
    <source>
        <dbReference type="ARBA" id="ARBA00004370"/>
    </source>
</evidence>
<dbReference type="SMART" id="SM00049">
    <property type="entry name" value="DEP"/>
    <property type="match status" value="1"/>
</dbReference>
<dbReference type="GO" id="GO:0048646">
    <property type="term" value="P:anatomical structure formation involved in morphogenesis"/>
    <property type="evidence" value="ECO:0007669"/>
    <property type="project" value="UniProtKB-ARBA"/>
</dbReference>
<dbReference type="GO" id="GO:0005829">
    <property type="term" value="C:cytosol"/>
    <property type="evidence" value="ECO:0007669"/>
    <property type="project" value="TreeGrafter"/>
</dbReference>
<dbReference type="SUPFAM" id="SSF50156">
    <property type="entry name" value="PDZ domain-like"/>
    <property type="match status" value="1"/>
</dbReference>
<evidence type="ECO:0000313" key="13">
    <source>
        <dbReference type="Proteomes" id="UP000492821"/>
    </source>
</evidence>
<dbReference type="GO" id="GO:0005109">
    <property type="term" value="F:frizzled binding"/>
    <property type="evidence" value="ECO:0007669"/>
    <property type="project" value="TreeGrafter"/>
</dbReference>
<keyword evidence="13" id="KW-1185">Reference proteome</keyword>
<evidence type="ECO:0000256" key="5">
    <source>
        <dbReference type="ARBA" id="ARBA00022490"/>
    </source>
</evidence>
<dbReference type="InterPro" id="IPR001478">
    <property type="entry name" value="PDZ"/>
</dbReference>
<keyword evidence="5" id="KW-0963">Cytoplasm</keyword>
<organism evidence="13 14">
    <name type="scientific">Panagrellus redivivus</name>
    <name type="common">Microworm</name>
    <dbReference type="NCBI Taxonomy" id="6233"/>
    <lineage>
        <taxon>Eukaryota</taxon>
        <taxon>Metazoa</taxon>
        <taxon>Ecdysozoa</taxon>
        <taxon>Nematoda</taxon>
        <taxon>Chromadorea</taxon>
        <taxon>Rhabditida</taxon>
        <taxon>Tylenchina</taxon>
        <taxon>Panagrolaimomorpha</taxon>
        <taxon>Panagrolaimoidea</taxon>
        <taxon>Panagrolaimidae</taxon>
        <taxon>Panagrellus</taxon>
    </lineage>
</organism>
<feature type="domain" description="DIX" evidence="12">
    <location>
        <begin position="6"/>
        <end position="88"/>
    </location>
</feature>
<name>A0A7E4ZZ36_PANRE</name>
<dbReference type="GO" id="GO:0048468">
    <property type="term" value="P:cell development"/>
    <property type="evidence" value="ECO:0007669"/>
    <property type="project" value="UniProtKB-ARBA"/>
</dbReference>
<dbReference type="Gene3D" id="2.40.240.130">
    <property type="match status" value="1"/>
</dbReference>
<feature type="region of interest" description="Disordered" evidence="9">
    <location>
        <begin position="702"/>
        <end position="735"/>
    </location>
</feature>
<evidence type="ECO:0000256" key="4">
    <source>
        <dbReference type="ARBA" id="ARBA00022473"/>
    </source>
</evidence>
<feature type="domain" description="PDZ" evidence="10">
    <location>
        <begin position="229"/>
        <end position="309"/>
    </location>
</feature>
<protein>
    <submittedName>
        <fullName evidence="14">DEP domain-containing protein</fullName>
    </submittedName>
</protein>
<dbReference type="GO" id="GO:0048699">
    <property type="term" value="P:generation of neurons"/>
    <property type="evidence" value="ECO:0007669"/>
    <property type="project" value="UniProtKB-ARBA"/>
</dbReference>
<keyword evidence="7" id="KW-0472">Membrane</keyword>
<feature type="region of interest" description="Disordered" evidence="9">
    <location>
        <begin position="148"/>
        <end position="222"/>
    </location>
</feature>
<dbReference type="InterPro" id="IPR001158">
    <property type="entry name" value="DIX"/>
</dbReference>
<dbReference type="Gene3D" id="1.10.10.10">
    <property type="entry name" value="Winged helix-like DNA-binding domain superfamily/Winged helix DNA-binding domain"/>
    <property type="match status" value="1"/>
</dbReference>
<evidence type="ECO:0000259" key="11">
    <source>
        <dbReference type="PROSITE" id="PS50186"/>
    </source>
</evidence>
<evidence type="ECO:0000259" key="12">
    <source>
        <dbReference type="PROSITE" id="PS50841"/>
    </source>
</evidence>
<dbReference type="GO" id="GO:0035591">
    <property type="term" value="F:signaling adaptor activity"/>
    <property type="evidence" value="ECO:0007669"/>
    <property type="project" value="UniProtKB-ARBA"/>
</dbReference>
<dbReference type="GO" id="GO:0016477">
    <property type="term" value="P:cell migration"/>
    <property type="evidence" value="ECO:0007669"/>
    <property type="project" value="UniProtKB-ARBA"/>
</dbReference>
<dbReference type="PROSITE" id="PS50186">
    <property type="entry name" value="DEP"/>
    <property type="match status" value="1"/>
</dbReference>
<evidence type="ECO:0000256" key="2">
    <source>
        <dbReference type="ARBA" id="ARBA00004496"/>
    </source>
</evidence>
<dbReference type="SUPFAM" id="SSF46785">
    <property type="entry name" value="Winged helix' DNA-binding domain"/>
    <property type="match status" value="1"/>
</dbReference>
<keyword evidence="6 8" id="KW-0879">Wnt signaling pathway</keyword>
<evidence type="ECO:0000313" key="14">
    <source>
        <dbReference type="WBParaSite" id="Pan_g4088.t1"/>
    </source>
</evidence>
<evidence type="ECO:0000256" key="6">
    <source>
        <dbReference type="ARBA" id="ARBA00022687"/>
    </source>
</evidence>
<evidence type="ECO:0000256" key="3">
    <source>
        <dbReference type="ARBA" id="ARBA00008735"/>
    </source>
</evidence>
<dbReference type="FunFam" id="1.10.10.10:FF:000400">
    <property type="entry name" value="DiSHevelled related"/>
    <property type="match status" value="1"/>
</dbReference>
<feature type="region of interest" description="Disordered" evidence="9">
    <location>
        <begin position="403"/>
        <end position="433"/>
    </location>
</feature>
<accession>A0A7E4ZZ36</accession>
<dbReference type="PROSITE" id="PS50106">
    <property type="entry name" value="PDZ"/>
    <property type="match status" value="1"/>
</dbReference>
<feature type="compositionally biased region" description="Acidic residues" evidence="9">
    <location>
        <begin position="167"/>
        <end position="182"/>
    </location>
</feature>
<evidence type="ECO:0000256" key="8">
    <source>
        <dbReference type="PROSITE-ProRule" id="PRU00069"/>
    </source>
</evidence>
<evidence type="ECO:0000256" key="7">
    <source>
        <dbReference type="ARBA" id="ARBA00023136"/>
    </source>
</evidence>
<dbReference type="GO" id="GO:0048598">
    <property type="term" value="P:embryonic morphogenesis"/>
    <property type="evidence" value="ECO:0007669"/>
    <property type="project" value="UniProtKB-ARBA"/>
</dbReference>
<dbReference type="PANTHER" id="PTHR10878:SF24">
    <property type="entry name" value="SEGMENT POLARITY PROTEIN DISHEVELLED HOMOLOG MIG-5"/>
    <property type="match status" value="1"/>
</dbReference>
<comment type="subcellular location">
    <subcellularLocation>
        <location evidence="2">Cytoplasm</location>
    </subcellularLocation>
    <subcellularLocation>
        <location evidence="1">Membrane</location>
    </subcellularLocation>
</comment>
<dbReference type="InterPro" id="IPR000591">
    <property type="entry name" value="DEP_dom"/>
</dbReference>
<dbReference type="CDD" id="cd00136">
    <property type="entry name" value="PDZ_canonical"/>
    <property type="match status" value="1"/>
</dbReference>
<dbReference type="Gene3D" id="2.30.42.10">
    <property type="match status" value="1"/>
</dbReference>
<feature type="compositionally biased region" description="Basic residues" evidence="9">
    <location>
        <begin position="193"/>
        <end position="203"/>
    </location>
</feature>
<dbReference type="Pfam" id="PF00595">
    <property type="entry name" value="PDZ"/>
    <property type="match status" value="1"/>
</dbReference>
<dbReference type="GO" id="GO:0009887">
    <property type="term" value="P:animal organ morphogenesis"/>
    <property type="evidence" value="ECO:0007669"/>
    <property type="project" value="UniProtKB-ARBA"/>
</dbReference>
<dbReference type="SUPFAM" id="SSF54236">
    <property type="entry name" value="Ubiquitin-like"/>
    <property type="match status" value="1"/>
</dbReference>
<evidence type="ECO:0000256" key="9">
    <source>
        <dbReference type="SAM" id="MobiDB-lite"/>
    </source>
</evidence>
<dbReference type="Pfam" id="PF00778">
    <property type="entry name" value="DIX"/>
    <property type="match status" value="1"/>
</dbReference>
<reference evidence="13" key="1">
    <citation type="journal article" date="2013" name="Genetics">
        <title>The draft genome and transcriptome of Panagrellus redivivus are shaped by the harsh demands of a free-living lifestyle.</title>
        <authorList>
            <person name="Srinivasan J."/>
            <person name="Dillman A.R."/>
            <person name="Macchietto M.G."/>
            <person name="Heikkinen L."/>
            <person name="Lakso M."/>
            <person name="Fracchia K.M."/>
            <person name="Antoshechkin I."/>
            <person name="Mortazavi A."/>
            <person name="Wong G."/>
            <person name="Sternberg P.W."/>
        </authorList>
    </citation>
    <scope>NUCLEOTIDE SEQUENCE [LARGE SCALE GENOMIC DNA]</scope>
    <source>
        <strain evidence="13">MT8872</strain>
    </source>
</reference>
<evidence type="ECO:0000259" key="10">
    <source>
        <dbReference type="PROSITE" id="PS50106"/>
    </source>
</evidence>
<keyword evidence="4" id="KW-0217">Developmental protein</keyword>
<reference evidence="14" key="2">
    <citation type="submission" date="2020-10" db="UniProtKB">
        <authorList>
            <consortium name="WormBaseParasite"/>
        </authorList>
    </citation>
    <scope>IDENTIFICATION</scope>
</reference>
<sequence length="735" mass="80634">MSDAGSSSFTTVYYYLDGATPFKSEVPVPPEKITLGDFKRVFDRQNYKYFCKEFDPMLKKDVKVELTKDSQKLNKSESGVIQLVLLPVYPASARASDSSGGTLPRASRSDTGRNPPRRGFAQPKRALSITDETDYANNRYSLATDPASTAYSRRAGEQMAETLSSSDFDDDNEREDTSDEEANRESGSSTSCRRPHGNRRNRQPRAYVPSSRGSKSATSQSDSLPGIAEICIQIYPHQNLGFNVADHDGGIFISDIFDDTAAGNCPDLSVGDQILEVNSVCFEHLTFEQALAQIKKATKTAKSEATETKPGKIKMHVARLRVSDQHSESGLSAGLGDTIPFEVSEWVMATTAENVDRFDDPLNNSRFDDGGVTSDEERAAYIDRRNGVGARLVPALHNFRSNNGFDVPSSPHNRNHPALLMPPPPPRSRENDENEFLNAPLSVDTDPITILKRMVHPASGLEITTRKWLKIPFPDSFIGNEMLAWLMEHVEGLKNKKAARKYAASLLTKGLIRHVLDGKQFDKKRYYFFADNIISYRRQIEHARATASASRLPTSATAATEVTFLGSPSYPPPAGPTANGGLLKSIPASCGALPSSSNNFFSSQNTYLTGSRAPTRSMHSQQRLPQATRSPYYPAPIGPAMYMPQPQASPGLPQWPISPLIGSNERRPSCTSPVTTNEYASMINAEVNSNYMSVPTLPRGYGNARLMNNGTPPPNTPNTALQGTASRSQVPIQHR</sequence>
<dbReference type="WBParaSite" id="Pan_g4088.t1">
    <property type="protein sequence ID" value="Pan_g4088.t1"/>
    <property type="gene ID" value="Pan_g4088"/>
</dbReference>
<dbReference type="PROSITE" id="PS50841">
    <property type="entry name" value="DIX"/>
    <property type="match status" value="1"/>
</dbReference>
<dbReference type="AlphaFoldDB" id="A0A7E4ZZ36"/>
<feature type="region of interest" description="Disordered" evidence="9">
    <location>
        <begin position="93"/>
        <end position="132"/>
    </location>
</feature>
<feature type="compositionally biased region" description="Polar residues" evidence="9">
    <location>
        <begin position="211"/>
        <end position="222"/>
    </location>
</feature>
<dbReference type="InterPro" id="IPR038207">
    <property type="entry name" value="DIX_dom_sf"/>
</dbReference>
<dbReference type="Proteomes" id="UP000492821">
    <property type="component" value="Unassembled WGS sequence"/>
</dbReference>
<dbReference type="GO" id="GO:0000132">
    <property type="term" value="P:establishment of mitotic spindle orientation"/>
    <property type="evidence" value="ECO:0007669"/>
    <property type="project" value="UniProtKB-ARBA"/>
</dbReference>
<dbReference type="InterPro" id="IPR036034">
    <property type="entry name" value="PDZ_sf"/>
</dbReference>
<dbReference type="SMART" id="SM00021">
    <property type="entry name" value="DAX"/>
    <property type="match status" value="1"/>
</dbReference>
<comment type="similarity">
    <text evidence="3">Belongs to the DSH family.</text>
</comment>
<dbReference type="PANTHER" id="PTHR10878">
    <property type="entry name" value="SEGMENT POLARITY PROTEIN DISHEVELLED"/>
    <property type="match status" value="1"/>
</dbReference>
<feature type="compositionally biased region" description="Polar residues" evidence="9">
    <location>
        <begin position="720"/>
        <end position="735"/>
    </location>
</feature>
<dbReference type="GO" id="GO:0005938">
    <property type="term" value="C:cell cortex"/>
    <property type="evidence" value="ECO:0007669"/>
    <property type="project" value="UniProtKB-ARBA"/>
</dbReference>
<dbReference type="GO" id="GO:0003002">
    <property type="term" value="P:regionalization"/>
    <property type="evidence" value="ECO:0007669"/>
    <property type="project" value="UniProtKB-ARBA"/>
</dbReference>
<dbReference type="SMART" id="SM00228">
    <property type="entry name" value="PDZ"/>
    <property type="match status" value="1"/>
</dbReference>
<feature type="domain" description="DEP" evidence="11">
    <location>
        <begin position="457"/>
        <end position="531"/>
    </location>
</feature>
<dbReference type="GO" id="GO:0016020">
    <property type="term" value="C:membrane"/>
    <property type="evidence" value="ECO:0007669"/>
    <property type="project" value="UniProtKB-SubCell"/>
</dbReference>
<dbReference type="GO" id="GO:0035556">
    <property type="term" value="P:intracellular signal transduction"/>
    <property type="evidence" value="ECO:0007669"/>
    <property type="project" value="InterPro"/>
</dbReference>
<proteinExistence type="inferred from homology"/>
<dbReference type="InterPro" id="IPR036388">
    <property type="entry name" value="WH-like_DNA-bd_sf"/>
</dbReference>
<dbReference type="InterPro" id="IPR015506">
    <property type="entry name" value="Dsh/Dvl-rel"/>
</dbReference>